<name>A0A1I5LKC5_9HYPH</name>
<dbReference type="AlphaFoldDB" id="A0A1I5LKC5"/>
<protein>
    <submittedName>
        <fullName evidence="3">Fumarylpyruvate hydrolase</fullName>
    </submittedName>
</protein>
<reference evidence="3 4" key="1">
    <citation type="submission" date="2016-10" db="EMBL/GenBank/DDBJ databases">
        <authorList>
            <person name="de Groot N.N."/>
        </authorList>
    </citation>
    <scope>NUCLEOTIDE SEQUENCE [LARGE SCALE GENOMIC DNA]</scope>
    <source>
        <strain evidence="3 4">CGMCC 1.9157</strain>
    </source>
</reference>
<organism evidence="3 4">
    <name type="scientific">Cohaesibacter marisflavi</name>
    <dbReference type="NCBI Taxonomy" id="655353"/>
    <lineage>
        <taxon>Bacteria</taxon>
        <taxon>Pseudomonadati</taxon>
        <taxon>Pseudomonadota</taxon>
        <taxon>Alphaproteobacteria</taxon>
        <taxon>Hyphomicrobiales</taxon>
        <taxon>Cohaesibacteraceae</taxon>
    </lineage>
</organism>
<evidence type="ECO:0000256" key="1">
    <source>
        <dbReference type="ARBA" id="ARBA00022723"/>
    </source>
</evidence>
<dbReference type="InterPro" id="IPR011234">
    <property type="entry name" value="Fumarylacetoacetase-like_C"/>
</dbReference>
<dbReference type="InterPro" id="IPR036663">
    <property type="entry name" value="Fumarylacetoacetase_C_sf"/>
</dbReference>
<evidence type="ECO:0000313" key="4">
    <source>
        <dbReference type="Proteomes" id="UP000199236"/>
    </source>
</evidence>
<proteinExistence type="predicted"/>
<dbReference type="GO" id="GO:0018773">
    <property type="term" value="F:acetylpyruvate hydrolase activity"/>
    <property type="evidence" value="ECO:0007669"/>
    <property type="project" value="TreeGrafter"/>
</dbReference>
<evidence type="ECO:0000313" key="3">
    <source>
        <dbReference type="EMBL" id="SFO97587.1"/>
    </source>
</evidence>
<keyword evidence="1" id="KW-0479">Metal-binding</keyword>
<gene>
    <name evidence="3" type="ORF">SAMN04488056_11726</name>
</gene>
<dbReference type="OrthoDB" id="5197601at2"/>
<evidence type="ECO:0000259" key="2">
    <source>
        <dbReference type="Pfam" id="PF01557"/>
    </source>
</evidence>
<dbReference type="Proteomes" id="UP000199236">
    <property type="component" value="Unassembled WGS sequence"/>
</dbReference>
<dbReference type="Gene3D" id="3.90.850.10">
    <property type="entry name" value="Fumarylacetoacetase-like, C-terminal domain"/>
    <property type="match status" value="1"/>
</dbReference>
<dbReference type="RefSeq" id="WP_090075309.1">
    <property type="nucleotide sequence ID" value="NZ_FOVR01000017.1"/>
</dbReference>
<sequence length="239" mass="26190">MSTSDLQPHYAIPAPAIPTLPIKASDKSFPIRRVYCVGRNYADHAIEMGHDPDREFPFFFQKNPDNLLFGKDFPYPPLSQDVHFEVELLVALKAGGTNIAVSDANALIFGYGVGVDFTRRDLQAEAKKKGRPWIAAKAFEHSAPVSEIIAAESVPTLEKKKIWLKQNGETRQESDLDHLIWKVPEVIANLSEQFKLAAGDIIFTGTPAGVGPVAIGDHIQCAIEGLADLSFKVSEPLKG</sequence>
<dbReference type="STRING" id="655353.SAMN04488056_11726"/>
<keyword evidence="3" id="KW-0378">Hydrolase</keyword>
<keyword evidence="4" id="KW-1185">Reference proteome</keyword>
<dbReference type="SUPFAM" id="SSF56529">
    <property type="entry name" value="FAH"/>
    <property type="match status" value="1"/>
</dbReference>
<dbReference type="Pfam" id="PF01557">
    <property type="entry name" value="FAA_hydrolase"/>
    <property type="match status" value="1"/>
</dbReference>
<dbReference type="GO" id="GO:0046872">
    <property type="term" value="F:metal ion binding"/>
    <property type="evidence" value="ECO:0007669"/>
    <property type="project" value="UniProtKB-KW"/>
</dbReference>
<keyword evidence="3" id="KW-0670">Pyruvate</keyword>
<feature type="domain" description="Fumarylacetoacetase-like C-terminal" evidence="2">
    <location>
        <begin position="34"/>
        <end position="233"/>
    </location>
</feature>
<dbReference type="EMBL" id="FOVR01000017">
    <property type="protein sequence ID" value="SFO97587.1"/>
    <property type="molecule type" value="Genomic_DNA"/>
</dbReference>
<dbReference type="PANTHER" id="PTHR11820:SF90">
    <property type="entry name" value="FLUTATHIONE S-TRANSFERASE"/>
    <property type="match status" value="1"/>
</dbReference>
<accession>A0A1I5LKC5</accession>
<dbReference type="PANTHER" id="PTHR11820">
    <property type="entry name" value="ACYLPYRUVASE"/>
    <property type="match status" value="1"/>
</dbReference>